<dbReference type="Pfam" id="PF00149">
    <property type="entry name" value="Metallophos"/>
    <property type="match status" value="1"/>
</dbReference>
<dbReference type="InterPro" id="IPR004843">
    <property type="entry name" value="Calcineurin-like_PHP"/>
</dbReference>
<comment type="caution">
    <text evidence="3">The sequence shown here is derived from an EMBL/GenBank/DDBJ whole genome shotgun (WGS) entry which is preliminary data.</text>
</comment>
<evidence type="ECO:0000313" key="3">
    <source>
        <dbReference type="EMBL" id="EDP43949.1"/>
    </source>
</evidence>
<gene>
    <name evidence="3" type="ORF">MGL_1346</name>
</gene>
<accession>A8PX70</accession>
<dbReference type="PANTHER" id="PTHR12849">
    <property type="entry name" value="RNA LARIAT DEBRANCHING ENZYME"/>
    <property type="match status" value="1"/>
</dbReference>
<dbReference type="InterPro" id="IPR007708">
    <property type="entry name" value="DBR1_C"/>
</dbReference>
<evidence type="ECO:0000313" key="4">
    <source>
        <dbReference type="Proteomes" id="UP000008837"/>
    </source>
</evidence>
<dbReference type="EMBL" id="AAYY01000004">
    <property type="protein sequence ID" value="EDP43949.1"/>
    <property type="molecule type" value="Genomic_DNA"/>
</dbReference>
<dbReference type="GO" id="GO:0000398">
    <property type="term" value="P:mRNA splicing, via spliceosome"/>
    <property type="evidence" value="ECO:0007669"/>
    <property type="project" value="TreeGrafter"/>
</dbReference>
<dbReference type="VEuPathDB" id="FungiDB:MGL_1346"/>
<dbReference type="SUPFAM" id="SSF56300">
    <property type="entry name" value="Metallo-dependent phosphatases"/>
    <property type="match status" value="1"/>
</dbReference>
<dbReference type="Proteomes" id="UP000008837">
    <property type="component" value="Unassembled WGS sequence"/>
</dbReference>
<keyword evidence="4" id="KW-1185">Reference proteome</keyword>
<dbReference type="OMA" id="DWPNGVE"/>
<dbReference type="Pfam" id="PF05011">
    <property type="entry name" value="DBR1"/>
    <property type="match status" value="1"/>
</dbReference>
<evidence type="ECO:0000256" key="1">
    <source>
        <dbReference type="SAM" id="MobiDB-lite"/>
    </source>
</evidence>
<evidence type="ECO:0000259" key="2">
    <source>
        <dbReference type="SMART" id="SM01124"/>
    </source>
</evidence>
<dbReference type="PANTHER" id="PTHR12849:SF0">
    <property type="entry name" value="LARIAT DEBRANCHING ENZYME"/>
    <property type="match status" value="1"/>
</dbReference>
<dbReference type="GO" id="GO:0005634">
    <property type="term" value="C:nucleus"/>
    <property type="evidence" value="ECO:0007669"/>
    <property type="project" value="TreeGrafter"/>
</dbReference>
<organism evidence="3 4">
    <name type="scientific">Malassezia globosa (strain ATCC MYA-4612 / CBS 7966)</name>
    <name type="common">Dandruff-associated fungus</name>
    <dbReference type="NCBI Taxonomy" id="425265"/>
    <lineage>
        <taxon>Eukaryota</taxon>
        <taxon>Fungi</taxon>
        <taxon>Dikarya</taxon>
        <taxon>Basidiomycota</taxon>
        <taxon>Ustilaginomycotina</taxon>
        <taxon>Malasseziomycetes</taxon>
        <taxon>Malasseziales</taxon>
        <taxon>Malasseziaceae</taxon>
        <taxon>Malassezia</taxon>
    </lineage>
</organism>
<feature type="domain" description="Lariat debranching enzyme C-terminal" evidence="2">
    <location>
        <begin position="226"/>
        <end position="390"/>
    </location>
</feature>
<dbReference type="STRING" id="425265.A8PX70"/>
<dbReference type="SMART" id="SM01124">
    <property type="entry name" value="DBR1"/>
    <property type="match status" value="1"/>
</dbReference>
<dbReference type="OrthoDB" id="407609at2759"/>
<dbReference type="RefSeq" id="XP_001731163.1">
    <property type="nucleotide sequence ID" value="XM_001731111.1"/>
</dbReference>
<protein>
    <recommendedName>
        <fullName evidence="2">Lariat debranching enzyme C-terminal domain-containing protein</fullName>
    </recommendedName>
</protein>
<feature type="region of interest" description="Disordered" evidence="1">
    <location>
        <begin position="436"/>
        <end position="456"/>
    </location>
</feature>
<dbReference type="GO" id="GO:0008419">
    <property type="term" value="F:RNA lariat debranching enzyme activity"/>
    <property type="evidence" value="ECO:0007669"/>
    <property type="project" value="TreeGrafter"/>
</dbReference>
<dbReference type="InterPro" id="IPR029052">
    <property type="entry name" value="Metallo-depent_PP-like"/>
</dbReference>
<name>A8PX70_MALGO</name>
<reference evidence="3 4" key="1">
    <citation type="journal article" date="2007" name="Proc. Natl. Acad. Sci. U.S.A.">
        <title>Dandruff-associated Malassezia genomes reveal convergent and divergent virulence traits shared with plant and human fungal pathogens.</title>
        <authorList>
            <person name="Xu J."/>
            <person name="Saunders C.W."/>
            <person name="Hu P."/>
            <person name="Grant R.A."/>
            <person name="Boekhout T."/>
            <person name="Kuramae E.E."/>
            <person name="Kronstad J.W."/>
            <person name="Deangelis Y.M."/>
            <person name="Reeder N.L."/>
            <person name="Johnstone K.R."/>
            <person name="Leland M."/>
            <person name="Fieno A.M."/>
            <person name="Begley W.M."/>
            <person name="Sun Y."/>
            <person name="Lacey M.P."/>
            <person name="Chaudhary T."/>
            <person name="Keough T."/>
            <person name="Chu L."/>
            <person name="Sears R."/>
            <person name="Yuan B."/>
            <person name="Dawson T.L.Jr."/>
        </authorList>
    </citation>
    <scope>NUCLEOTIDE SEQUENCE [LARGE SCALE GENOMIC DNA]</scope>
    <source>
        <strain evidence="4">ATCC MYA-4612 / CBS 7966</strain>
    </source>
</reference>
<dbReference type="GeneID" id="5855470"/>
<sequence>MRAIRNEADLDSLSVPNKYKKLGDFHKYYAGEKKAPILTLVIGGNHEASNFMWELYYGGWLAPNIYYLGAAGCVEVAGLTIAACSGIYNARHYKCGRFERQPYSRDDVRSVYHVRQFDVTKLGLLRHPDIFLSHDWPNGVEQYGDVPNLLRRKPFFRDEVLSFSLGSPPLQALLRDLKPRFWFSAHLHVRFAATVTHGVPPCGLVSFQNTNPEALPLDDDDDEFGENDTSENPPHGCTTEFLALGKCGVKNEYLHLTWLQFIDISAPEDHMHQTEKDGERPEISLRFHRDWLSITRATHKYFSLQRHDSCLQSLQHEKLRANVQKERAEVDYMVQAKGSDCLDVRKVQSFTRTAPTQGELQVWSENRCPYIFNNPQTEAFCELVQIPNLINTQHLSTQSLHRSRNISAQSLEPNTSTATNATDVATEIAQIRAAALDRKRKRKPASVHAIPGTDTQ</sequence>
<dbReference type="AlphaFoldDB" id="A8PX70"/>
<dbReference type="FunCoup" id="A8PX70">
    <property type="interactions" value="553"/>
</dbReference>
<proteinExistence type="predicted"/>
<dbReference type="KEGG" id="mgl:MGL_1346"/>
<dbReference type="InParanoid" id="A8PX70"/>